<dbReference type="EMBL" id="MW892741">
    <property type="protein sequence ID" value="UVZ35070.1"/>
    <property type="molecule type" value="Genomic_DNA"/>
</dbReference>
<dbReference type="EMBL" id="MW892740">
    <property type="protein sequence ID" value="UVZ34899.1"/>
    <property type="molecule type" value="Genomic_DNA"/>
</dbReference>
<name>A0AA49CJ37_NPVMC</name>
<sequence length="221" mass="26129">MSVTTTTTTSSSNEWIRDLNKRMLQRNTEQANVAFNFLVARNIVAADEKDEFTTKLLDYFSGKHVFSEEFVRSMMLIFYDETNKRHSAEEVINRTLAERNVKCKIDCSESAKMFVRYIIRSVTNSNYDANGKFGYVDDYKSQLYMNESFMENNTIQMWLAKVYAKDRKKLAKLFDNYWTEWCEIQNYDDDWESAAENLFEDFITYTLINSKNNNNNTNDNL</sequence>
<evidence type="ECO:0000313" key="1">
    <source>
        <dbReference type="EMBL" id="UVZ34899.1"/>
    </source>
</evidence>
<evidence type="ECO:0000313" key="2">
    <source>
        <dbReference type="EMBL" id="UVZ35070.1"/>
    </source>
</evidence>
<reference evidence="1" key="1">
    <citation type="journal article" date="1968" name="J. Invertebr. Pathol.">
        <title>A previously undescribed polyhedrosis of the zebra caterpillar, Ceramica picta.</title>
        <authorList>
            <person name="Adams J.R."/>
            <person name="Wallis R.L."/>
            <person name="Wilcox T.A."/>
            <person name="Faust R.M."/>
        </authorList>
    </citation>
    <scope>NUCLEOTIDE SEQUENCE</scope>
    <source>
        <strain evidence="1">185</strain>
        <strain evidence="2">600</strain>
    </source>
</reference>
<protein>
    <submittedName>
        <fullName evidence="1">Uncharacterized protein</fullName>
    </submittedName>
</protein>
<organism evidence="1">
    <name type="scientific">Melanchra picta nucleopolyhedrovirus</name>
    <dbReference type="NCBI Taxonomy" id="2975247"/>
    <lineage>
        <taxon>Viruses</taxon>
        <taxon>Viruses incertae sedis</taxon>
        <taxon>Naldaviricetes</taxon>
        <taxon>Lefavirales</taxon>
        <taxon>Baculoviridae</taxon>
        <taxon>Alphabaculovirus</taxon>
        <taxon>Alphabaculovirus maconfiguratae</taxon>
    </lineage>
</organism>
<reference evidence="1" key="2">
    <citation type="submission" date="2021-04" db="EMBL/GenBank/DDBJ databases">
        <title>Melanchra picta nucleopolyhedrovirus is an isolate of species Mamestra configurata nucleopolyhedrovirus A.</title>
        <authorList>
            <person name="Harrison R.L."/>
            <person name="Rowley D.L."/>
        </authorList>
    </citation>
    <scope>NUCLEOTIDE SEQUENCE</scope>
    <source>
        <strain evidence="1">185</strain>
        <strain evidence="2">600</strain>
    </source>
</reference>
<accession>A0AA49CJ37</accession>
<proteinExistence type="predicted"/>